<evidence type="ECO:0000313" key="7">
    <source>
        <dbReference type="EMBL" id="KAK7873131.1"/>
    </source>
</evidence>
<protein>
    <recommendedName>
        <fullName evidence="6">EamA domain-containing protein</fullName>
    </recommendedName>
</protein>
<sequence length="425" mass="44240">MEQLELQQLVDGARGRRGRLAALLGAAPAGSGGAAEEELVCSPPAVSTPVVANGPSMACAAGPSAAGPAGAVASASATASASGARRRSSCSSAAAVARTLCCRPCPYLGLLLATLSSLFFSLCSVIVKWLVDVHPMELAACRFVGVLLPAVPIVLWRNERPFPRGRRAMLLLRSFVGTTGLMLSFYAFRHMPLADASVVVFSVPVFVAIFARLFLKEPCGLFNVLSVCLTLVGVVLITRPPLLFGRAVPALAEQLPSNGAGGAGASSDLWGAVAAFAATLFGANAYVLLRALKGLHFSVIMSNFGCFALAQTLLVTWALGALCVPRCGWDRALVVALALFSFGGQILLTLALQLEQAGPVAIARSADIVFAFIWQVLFFQEVPNRYSIGGAVLVTSSVVLTGLRKWALALPDSSATKRSLGVLAR</sequence>
<dbReference type="GO" id="GO:0016020">
    <property type="term" value="C:membrane"/>
    <property type="evidence" value="ECO:0007669"/>
    <property type="project" value="UniProtKB-SubCell"/>
</dbReference>
<dbReference type="InterPro" id="IPR037185">
    <property type="entry name" value="EmrE-like"/>
</dbReference>
<evidence type="ECO:0000256" key="1">
    <source>
        <dbReference type="ARBA" id="ARBA00004141"/>
    </source>
</evidence>
<feature type="transmembrane region" description="Helical" evidence="5">
    <location>
        <begin position="194"/>
        <end position="214"/>
    </location>
</feature>
<keyword evidence="3 5" id="KW-1133">Transmembrane helix</keyword>
<feature type="transmembrane region" description="Helical" evidence="5">
    <location>
        <begin position="107"/>
        <end position="131"/>
    </location>
</feature>
<keyword evidence="4 5" id="KW-0472">Membrane</keyword>
<dbReference type="Proteomes" id="UP001378592">
    <property type="component" value="Unassembled WGS sequence"/>
</dbReference>
<comment type="subcellular location">
    <subcellularLocation>
        <location evidence="1">Membrane</location>
        <topology evidence="1">Multi-pass membrane protein</topology>
    </subcellularLocation>
</comment>
<dbReference type="InterPro" id="IPR000620">
    <property type="entry name" value="EamA_dom"/>
</dbReference>
<feature type="domain" description="EamA" evidence="6">
    <location>
        <begin position="270"/>
        <end position="401"/>
    </location>
</feature>
<evidence type="ECO:0000313" key="8">
    <source>
        <dbReference type="Proteomes" id="UP001378592"/>
    </source>
</evidence>
<evidence type="ECO:0000256" key="2">
    <source>
        <dbReference type="ARBA" id="ARBA00022692"/>
    </source>
</evidence>
<feature type="domain" description="EamA" evidence="6">
    <location>
        <begin position="108"/>
        <end position="238"/>
    </location>
</feature>
<feature type="transmembrane region" description="Helical" evidence="5">
    <location>
        <begin position="332"/>
        <end position="354"/>
    </location>
</feature>
<dbReference type="PANTHER" id="PTHR22911:SF6">
    <property type="entry name" value="SOLUTE CARRIER FAMILY 35 MEMBER G1"/>
    <property type="match status" value="1"/>
</dbReference>
<feature type="transmembrane region" description="Helical" evidence="5">
    <location>
        <begin position="269"/>
        <end position="289"/>
    </location>
</feature>
<reference evidence="7 8" key="1">
    <citation type="submission" date="2024-03" db="EMBL/GenBank/DDBJ databases">
        <title>The genome assembly and annotation of the cricket Gryllus longicercus Weissman &amp; Gray.</title>
        <authorList>
            <person name="Szrajer S."/>
            <person name="Gray D."/>
            <person name="Ylla G."/>
        </authorList>
    </citation>
    <scope>NUCLEOTIDE SEQUENCE [LARGE SCALE GENOMIC DNA]</scope>
    <source>
        <strain evidence="7">DAG 2021-001</strain>
        <tissue evidence="7">Whole body minus gut</tissue>
    </source>
</reference>
<accession>A0AAN9W1V6</accession>
<evidence type="ECO:0000256" key="5">
    <source>
        <dbReference type="SAM" id="Phobius"/>
    </source>
</evidence>
<evidence type="ECO:0000256" key="3">
    <source>
        <dbReference type="ARBA" id="ARBA00022989"/>
    </source>
</evidence>
<keyword evidence="8" id="KW-1185">Reference proteome</keyword>
<keyword evidence="2 5" id="KW-0812">Transmembrane</keyword>
<evidence type="ECO:0000259" key="6">
    <source>
        <dbReference type="Pfam" id="PF00892"/>
    </source>
</evidence>
<feature type="transmembrane region" description="Helical" evidence="5">
    <location>
        <begin position="221"/>
        <end position="238"/>
    </location>
</feature>
<dbReference type="AlphaFoldDB" id="A0AAN9W1V6"/>
<dbReference type="SUPFAM" id="SSF103481">
    <property type="entry name" value="Multidrug resistance efflux transporter EmrE"/>
    <property type="match status" value="2"/>
</dbReference>
<comment type="caution">
    <text evidence="7">The sequence shown here is derived from an EMBL/GenBank/DDBJ whole genome shotgun (WGS) entry which is preliminary data.</text>
</comment>
<evidence type="ECO:0000256" key="4">
    <source>
        <dbReference type="ARBA" id="ARBA00023136"/>
    </source>
</evidence>
<gene>
    <name evidence="7" type="ORF">R5R35_006357</name>
</gene>
<proteinExistence type="predicted"/>
<dbReference type="PANTHER" id="PTHR22911">
    <property type="entry name" value="ACYL-MALONYL CONDENSING ENZYME-RELATED"/>
    <property type="match status" value="1"/>
</dbReference>
<name>A0AAN9W1V6_9ORTH</name>
<organism evidence="7 8">
    <name type="scientific">Gryllus longicercus</name>
    <dbReference type="NCBI Taxonomy" id="2509291"/>
    <lineage>
        <taxon>Eukaryota</taxon>
        <taxon>Metazoa</taxon>
        <taxon>Ecdysozoa</taxon>
        <taxon>Arthropoda</taxon>
        <taxon>Hexapoda</taxon>
        <taxon>Insecta</taxon>
        <taxon>Pterygota</taxon>
        <taxon>Neoptera</taxon>
        <taxon>Polyneoptera</taxon>
        <taxon>Orthoptera</taxon>
        <taxon>Ensifera</taxon>
        <taxon>Gryllidea</taxon>
        <taxon>Grylloidea</taxon>
        <taxon>Gryllidae</taxon>
        <taxon>Gryllinae</taxon>
        <taxon>Gryllus</taxon>
    </lineage>
</organism>
<dbReference type="EMBL" id="JAZDUA010000016">
    <property type="protein sequence ID" value="KAK7873131.1"/>
    <property type="molecule type" value="Genomic_DNA"/>
</dbReference>
<feature type="transmembrane region" description="Helical" evidence="5">
    <location>
        <begin position="168"/>
        <end position="188"/>
    </location>
</feature>
<dbReference type="Pfam" id="PF00892">
    <property type="entry name" value="EamA"/>
    <property type="match status" value="2"/>
</dbReference>
<feature type="transmembrane region" description="Helical" evidence="5">
    <location>
        <begin position="137"/>
        <end position="156"/>
    </location>
</feature>
<feature type="transmembrane region" description="Helical" evidence="5">
    <location>
        <begin position="301"/>
        <end position="320"/>
    </location>
</feature>